<dbReference type="EMBL" id="LCIN01000004">
    <property type="protein sequence ID" value="KKT57468.1"/>
    <property type="molecule type" value="Genomic_DNA"/>
</dbReference>
<organism evidence="2 3">
    <name type="scientific">Candidatus Giovannonibacteria bacterium GW2011_GWB1_44_23</name>
    <dbReference type="NCBI Taxonomy" id="1618652"/>
    <lineage>
        <taxon>Bacteria</taxon>
        <taxon>Candidatus Giovannoniibacteriota</taxon>
    </lineage>
</organism>
<comment type="caution">
    <text evidence="2">The sequence shown here is derived from an EMBL/GenBank/DDBJ whole genome shotgun (WGS) entry which is preliminary data.</text>
</comment>
<evidence type="ECO:0000313" key="3">
    <source>
        <dbReference type="Proteomes" id="UP000033977"/>
    </source>
</evidence>
<feature type="coiled-coil region" evidence="1">
    <location>
        <begin position="70"/>
        <end position="104"/>
    </location>
</feature>
<reference evidence="2 3" key="1">
    <citation type="journal article" date="2015" name="Nature">
        <title>rRNA introns, odd ribosomes, and small enigmatic genomes across a large radiation of phyla.</title>
        <authorList>
            <person name="Brown C.T."/>
            <person name="Hug L.A."/>
            <person name="Thomas B.C."/>
            <person name="Sharon I."/>
            <person name="Castelle C.J."/>
            <person name="Singh A."/>
            <person name="Wilkins M.J."/>
            <person name="Williams K.H."/>
            <person name="Banfield J.F."/>
        </authorList>
    </citation>
    <scope>NUCLEOTIDE SEQUENCE [LARGE SCALE GENOMIC DNA]</scope>
</reference>
<protein>
    <submittedName>
        <fullName evidence="2">Uncharacterized protein</fullName>
    </submittedName>
</protein>
<dbReference type="Proteomes" id="UP000033977">
    <property type="component" value="Unassembled WGS sequence"/>
</dbReference>
<keyword evidence="1" id="KW-0175">Coiled coil</keyword>
<accession>A0A0G1IF80</accession>
<dbReference type="AlphaFoldDB" id="A0A0G1IF80"/>
<evidence type="ECO:0000313" key="2">
    <source>
        <dbReference type="EMBL" id="KKT57468.1"/>
    </source>
</evidence>
<proteinExistence type="predicted"/>
<sequence length="157" mass="17501">MNLTDRELKGLQKAREAILKSLNNGAYWRPARSAAQCVVCAGAMLDSPDGLTCGLPRCRDGLIDMTIDGESEACEKVEKLQEQVEKLQTTLDESEKLNNTLENQLKSSYTPEKYKELKTKADEACEILHQLFPTVNEDDPAIGIIARTIRDIENMDA</sequence>
<evidence type="ECO:0000256" key="1">
    <source>
        <dbReference type="SAM" id="Coils"/>
    </source>
</evidence>
<name>A0A0G1IF80_9BACT</name>
<gene>
    <name evidence="2" type="ORF">UW49_C0004G0083</name>
</gene>